<accession>S4GXQ1</accession>
<dbReference type="Proteomes" id="UP000014601">
    <property type="component" value="Unassembled WGS sequence"/>
</dbReference>
<dbReference type="AlphaFoldDB" id="S4GXQ1"/>
<protein>
    <submittedName>
        <fullName evidence="1">Uncharacterized protein</fullName>
    </submittedName>
</protein>
<organism evidence="1 2">
    <name type="scientific">Gardnerella pickettii JCP7719</name>
    <dbReference type="NCBI Taxonomy" id="1261061"/>
    <lineage>
        <taxon>Bacteria</taxon>
        <taxon>Bacillati</taxon>
        <taxon>Actinomycetota</taxon>
        <taxon>Actinomycetes</taxon>
        <taxon>Bifidobacteriales</taxon>
        <taxon>Bifidobacteriaceae</taxon>
        <taxon>Gardnerella</taxon>
        <taxon>Gardnerella pickettii</taxon>
    </lineage>
</organism>
<name>S4GXQ1_9BIFI</name>
<proteinExistence type="predicted"/>
<sequence length="78" mass="9053">MNDELLHIVKKHSRAVKVRVDTQQKTIPDAKRNIDLTFHAIDIVARIAKFSVIKILFIESRLWLTELAISTLFAIERL</sequence>
<gene>
    <name evidence="1" type="ORF">HMPREF1576_00799</name>
</gene>
<evidence type="ECO:0000313" key="1">
    <source>
        <dbReference type="EMBL" id="EPI50648.1"/>
    </source>
</evidence>
<dbReference type="HOGENOM" id="CLU_2616943_0_0_11"/>
<dbReference type="RefSeq" id="WP_020758578.1">
    <property type="nucleotide sequence ID" value="NZ_KE347944.1"/>
</dbReference>
<dbReference type="EMBL" id="ATJO01000063">
    <property type="protein sequence ID" value="EPI50648.1"/>
    <property type="molecule type" value="Genomic_DNA"/>
</dbReference>
<comment type="caution">
    <text evidence="1">The sequence shown here is derived from an EMBL/GenBank/DDBJ whole genome shotgun (WGS) entry which is preliminary data.</text>
</comment>
<reference evidence="1 2" key="1">
    <citation type="submission" date="2013-06" db="EMBL/GenBank/DDBJ databases">
        <authorList>
            <person name="Weinstock G."/>
            <person name="Sodergren E."/>
            <person name="Lobos E.A."/>
            <person name="Fulton L."/>
            <person name="Fulton R."/>
            <person name="Courtney L."/>
            <person name="Fronick C."/>
            <person name="O'Laughlin M."/>
            <person name="Godfrey J."/>
            <person name="Wilson R.M."/>
            <person name="Miner T."/>
            <person name="Farmer C."/>
            <person name="Delehaunty K."/>
            <person name="Cordes M."/>
            <person name="Minx P."/>
            <person name="Tomlinson C."/>
            <person name="Chen J."/>
            <person name="Wollam A."/>
            <person name="Pepin K.H."/>
            <person name="Bhonagiri V."/>
            <person name="Zhang X."/>
            <person name="Warren W."/>
            <person name="Mitreva M."/>
            <person name="Mardis E.R."/>
            <person name="Wilson R.K."/>
        </authorList>
    </citation>
    <scope>NUCLEOTIDE SEQUENCE [LARGE SCALE GENOMIC DNA]</scope>
    <source>
        <strain evidence="1 2">JCP7719</strain>
    </source>
</reference>
<evidence type="ECO:0000313" key="2">
    <source>
        <dbReference type="Proteomes" id="UP000014601"/>
    </source>
</evidence>